<gene>
    <name evidence="2" type="primary">ATP8</name>
</gene>
<dbReference type="AlphaFoldDB" id="A0A343B6W2"/>
<dbReference type="EMBL" id="KY474378">
    <property type="protein sequence ID" value="AQT26245.1"/>
    <property type="molecule type" value="Genomic_DNA"/>
</dbReference>
<accession>A0A343B6W2</accession>
<name>A0A343B6W2_9ANNE</name>
<dbReference type="CTD" id="4509"/>
<dbReference type="GeneID" id="33362740"/>
<geneLocation type="mitochondrion" evidence="2"/>
<evidence type="ECO:0000313" key="2">
    <source>
        <dbReference type="EMBL" id="AQT26245.1"/>
    </source>
</evidence>
<organism evidence="2">
    <name type="scientific">Pterobdella arugamensis</name>
    <dbReference type="NCBI Taxonomy" id="3410361"/>
    <lineage>
        <taxon>Eukaryota</taxon>
        <taxon>Metazoa</taxon>
        <taxon>Spiralia</taxon>
        <taxon>Lophotrochozoa</taxon>
        <taxon>Annelida</taxon>
        <taxon>Clitellata</taxon>
        <taxon>Hirudinea</taxon>
        <taxon>Hirudinida</taxon>
        <taxon>Oceanobdelliformes</taxon>
        <taxon>Piscicolidae</taxon>
        <taxon>Pterobdella</taxon>
    </lineage>
</organism>
<sequence>MPHLSPMLWIYMMILIWSSIYLLNTQTWWNSTKKVYITNNTNKSKKSNTWNW</sequence>
<protein>
    <submittedName>
        <fullName evidence="2">ATP synthase F0 subunit 8</fullName>
    </submittedName>
</protein>
<proteinExistence type="predicted"/>
<keyword evidence="1" id="KW-0472">Membrane</keyword>
<keyword evidence="1" id="KW-1133">Transmembrane helix</keyword>
<keyword evidence="1" id="KW-0812">Transmembrane</keyword>
<feature type="transmembrane region" description="Helical" evidence="1">
    <location>
        <begin position="6"/>
        <end position="24"/>
    </location>
</feature>
<evidence type="ECO:0000256" key="1">
    <source>
        <dbReference type="SAM" id="Phobius"/>
    </source>
</evidence>
<keyword evidence="2" id="KW-0496">Mitochondrion</keyword>
<dbReference type="RefSeq" id="YP_009400207.1">
    <property type="nucleotide sequence ID" value="NC_035308.1"/>
</dbReference>
<reference evidence="2" key="1">
    <citation type="submission" date="2017-01" db="EMBL/GenBank/DDBJ databases">
        <authorList>
            <person name="Mah S.A."/>
            <person name="Swanson W.J."/>
            <person name="Moy G.W."/>
            <person name="Vacquier V.D."/>
        </authorList>
    </citation>
    <scope>NUCLEOTIDE SEQUENCE</scope>
</reference>